<protein>
    <submittedName>
        <fullName evidence="1">Uncharacterized protein</fullName>
    </submittedName>
</protein>
<accession>A0ABD1F8X0</accession>
<dbReference type="AlphaFoldDB" id="A0ABD1F8X0"/>
<evidence type="ECO:0000313" key="1">
    <source>
        <dbReference type="EMBL" id="KAL1514044.1"/>
    </source>
</evidence>
<organism evidence="1 2">
    <name type="scientific">Hypothenemus hampei</name>
    <name type="common">Coffee berry borer</name>
    <dbReference type="NCBI Taxonomy" id="57062"/>
    <lineage>
        <taxon>Eukaryota</taxon>
        <taxon>Metazoa</taxon>
        <taxon>Ecdysozoa</taxon>
        <taxon>Arthropoda</taxon>
        <taxon>Hexapoda</taxon>
        <taxon>Insecta</taxon>
        <taxon>Pterygota</taxon>
        <taxon>Neoptera</taxon>
        <taxon>Endopterygota</taxon>
        <taxon>Coleoptera</taxon>
        <taxon>Polyphaga</taxon>
        <taxon>Cucujiformia</taxon>
        <taxon>Curculionidae</taxon>
        <taxon>Scolytinae</taxon>
        <taxon>Hypothenemus</taxon>
    </lineage>
</organism>
<comment type="caution">
    <text evidence="1">The sequence shown here is derived from an EMBL/GenBank/DDBJ whole genome shotgun (WGS) entry which is preliminary data.</text>
</comment>
<name>A0ABD1F8X0_HYPHA</name>
<evidence type="ECO:0000313" key="2">
    <source>
        <dbReference type="Proteomes" id="UP001566132"/>
    </source>
</evidence>
<keyword evidence="2" id="KW-1185">Reference proteome</keyword>
<dbReference type="EMBL" id="JBDJPC010000002">
    <property type="protein sequence ID" value="KAL1514044.1"/>
    <property type="molecule type" value="Genomic_DNA"/>
</dbReference>
<gene>
    <name evidence="1" type="ORF">ABEB36_003368</name>
</gene>
<sequence length="156" mass="16868">MDDLRGKLRDETELVKLTGRSLFGFLGKGVDQRAVIGFYNEGAAIKHVAKEFDAGKDCEEFPIIGAVPGFSRAELPGKKTKSFHVSFTSCSKEAPMARSEASVERASGAEGDKKVVVTADEMLDLHRISADSSSGVQLILVLSFFFAFFKSSLRGA</sequence>
<proteinExistence type="predicted"/>
<dbReference type="Proteomes" id="UP001566132">
    <property type="component" value="Unassembled WGS sequence"/>
</dbReference>
<reference evidence="1 2" key="1">
    <citation type="submission" date="2024-05" db="EMBL/GenBank/DDBJ databases">
        <title>Genetic variation in Jamaican populations of the coffee berry borer (Hypothenemus hampei).</title>
        <authorList>
            <person name="Errbii M."/>
            <person name="Myrie A."/>
        </authorList>
    </citation>
    <scope>NUCLEOTIDE SEQUENCE [LARGE SCALE GENOMIC DNA]</scope>
    <source>
        <strain evidence="1">JA-Hopewell-2020-01-JO</strain>
        <tissue evidence="1">Whole body</tissue>
    </source>
</reference>